<dbReference type="HOGENOM" id="CLU_096883_0_0_1"/>
<dbReference type="AlphaFoldDB" id="A0A0A2VA16"/>
<evidence type="ECO:0000313" key="4">
    <source>
        <dbReference type="Proteomes" id="UP000030106"/>
    </source>
</evidence>
<evidence type="ECO:0000256" key="1">
    <source>
        <dbReference type="SAM" id="MobiDB-lite"/>
    </source>
</evidence>
<sequence>MHCLSLLLGAAAGVNAMLGGKIDAVVLPGNQFICANDCVHKRVFFGTRATCLENETVLLLGENGQFSVPGFPLDFLCREDPLLSVPGQRQRERRAGEAPEQCDLYPLTDPNEIYCESNRNPNGKLKIVQWADVEKLLEEAAAGEGSSTPQQPPGQKSREQCAREGQQAFAKCDKGFAECDRLGRAAIKSCLAGQ</sequence>
<feature type="chain" id="PRO_5001995361" evidence="2">
    <location>
        <begin position="17"/>
        <end position="194"/>
    </location>
</feature>
<comment type="caution">
    <text evidence="3">The sequence shown here is derived from an EMBL/GenBank/DDBJ whole genome shotgun (WGS) entry which is preliminary data.</text>
</comment>
<name>A0A0A2VA16_BEABA</name>
<gene>
    <name evidence="3" type="ORF">BBAD15_g10387</name>
</gene>
<feature type="region of interest" description="Disordered" evidence="1">
    <location>
        <begin position="141"/>
        <end position="162"/>
    </location>
</feature>
<dbReference type="Proteomes" id="UP000030106">
    <property type="component" value="Unassembled WGS sequence"/>
</dbReference>
<organism evidence="3 4">
    <name type="scientific">Beauveria bassiana D1-5</name>
    <dbReference type="NCBI Taxonomy" id="1245745"/>
    <lineage>
        <taxon>Eukaryota</taxon>
        <taxon>Fungi</taxon>
        <taxon>Dikarya</taxon>
        <taxon>Ascomycota</taxon>
        <taxon>Pezizomycotina</taxon>
        <taxon>Sordariomycetes</taxon>
        <taxon>Hypocreomycetidae</taxon>
        <taxon>Hypocreales</taxon>
        <taxon>Cordycipitaceae</taxon>
        <taxon>Beauveria</taxon>
    </lineage>
</organism>
<evidence type="ECO:0000313" key="3">
    <source>
        <dbReference type="EMBL" id="KGQ04363.1"/>
    </source>
</evidence>
<evidence type="ECO:0000256" key="2">
    <source>
        <dbReference type="SAM" id="SignalP"/>
    </source>
</evidence>
<keyword evidence="2" id="KW-0732">Signal</keyword>
<dbReference type="EMBL" id="ANFO01001076">
    <property type="protein sequence ID" value="KGQ04363.1"/>
    <property type="molecule type" value="Genomic_DNA"/>
</dbReference>
<protein>
    <submittedName>
        <fullName evidence="3">Uncharacterized protein</fullName>
    </submittedName>
</protein>
<feature type="signal peptide" evidence="2">
    <location>
        <begin position="1"/>
        <end position="16"/>
    </location>
</feature>
<accession>A0A0A2VA16</accession>
<reference evidence="3 4" key="1">
    <citation type="submission" date="2012-10" db="EMBL/GenBank/DDBJ databases">
        <title>Genome sequencing and analysis of entomopathogenic fungi Beauveria bassiana D1-5.</title>
        <authorList>
            <person name="Li Q."/>
            <person name="Wang L."/>
            <person name="Zhang Z."/>
            <person name="Wang Q."/>
            <person name="Ren J."/>
            <person name="Wang M."/>
            <person name="Xu W."/>
            <person name="Wang J."/>
            <person name="Lu Y."/>
            <person name="Du Q."/>
            <person name="Sun Z."/>
        </authorList>
    </citation>
    <scope>NUCLEOTIDE SEQUENCE [LARGE SCALE GENOMIC DNA]</scope>
    <source>
        <strain evidence="3 4">D1-5</strain>
    </source>
</reference>
<proteinExistence type="predicted"/>